<evidence type="ECO:0000256" key="4">
    <source>
        <dbReference type="ARBA" id="ARBA00022692"/>
    </source>
</evidence>
<evidence type="ECO:0000256" key="7">
    <source>
        <dbReference type="ARBA" id="ARBA00023306"/>
    </source>
</evidence>
<comment type="caution">
    <text evidence="11">The sequence shown here is derived from an EMBL/GenBank/DDBJ whole genome shotgun (WGS) entry which is preliminary data.</text>
</comment>
<evidence type="ECO:0000256" key="5">
    <source>
        <dbReference type="ARBA" id="ARBA00022989"/>
    </source>
</evidence>
<evidence type="ECO:0000256" key="2">
    <source>
        <dbReference type="ARBA" id="ARBA00022475"/>
    </source>
</evidence>
<evidence type="ECO:0000259" key="10">
    <source>
        <dbReference type="PROSITE" id="PS51779"/>
    </source>
</evidence>
<accession>A0A7X9QFW4</accession>
<dbReference type="GO" id="GO:0032153">
    <property type="term" value="C:cell division site"/>
    <property type="evidence" value="ECO:0007669"/>
    <property type="project" value="UniProtKB-UniRule"/>
</dbReference>
<evidence type="ECO:0000256" key="1">
    <source>
        <dbReference type="ARBA" id="ARBA00004370"/>
    </source>
</evidence>
<dbReference type="InterPro" id="IPR026580">
    <property type="entry name" value="DivIB"/>
</dbReference>
<dbReference type="GO" id="GO:0043093">
    <property type="term" value="P:FtsZ-dependent cytokinesis"/>
    <property type="evidence" value="ECO:0007669"/>
    <property type="project" value="UniProtKB-UniRule"/>
</dbReference>
<evidence type="ECO:0000313" key="12">
    <source>
        <dbReference type="Proteomes" id="UP000532121"/>
    </source>
</evidence>
<sequence>MAKDKKDTEKQEIPLTEWQQRNLEFLRKKQEEKLEKEKLNEKKIAEKRAQFQTDKDVSKEAKSKAKEQPVSDRDAEQEKPKEKQAKVKKPKKKRPRVIPRKDFWQAFLVITVSVLVLLFSLFMVSPFSRQKKVKVSGNKNTIEAQLIERSGIKKSDYLTALIFDRSRFETTLKAKDKWIKEAHLIYHFPNNFTLKVKERSIIAYRKTDNGYIPILENGAQADTVNASELPESFLTINLDKVQDVQVLVKKLAKLDQALVKEIKTISSANSNSTKDLLLLEMTDGNTVRVPLSEIDSKLPYYPKIKKNLTGSSIVDMEVGLYSTNSDIEAALAEHKSSATSQSSSEEESSEPSADDNSSSSSAESGETTQQVTEATAAP</sequence>
<name>A0A7X9QFW4_STRRT</name>
<dbReference type="InterPro" id="IPR013685">
    <property type="entry name" value="POTRA_FtsQ_type"/>
</dbReference>
<keyword evidence="3 8" id="KW-0132">Cell division</keyword>
<dbReference type="RefSeq" id="WP_003089352.1">
    <property type="nucleotide sequence ID" value="NZ_CP043405.1"/>
</dbReference>
<dbReference type="PANTHER" id="PTHR37820">
    <property type="entry name" value="CELL DIVISION PROTEIN DIVIB"/>
    <property type="match status" value="1"/>
</dbReference>
<dbReference type="PROSITE" id="PS51779">
    <property type="entry name" value="POTRA"/>
    <property type="match status" value="1"/>
</dbReference>
<dbReference type="Pfam" id="PF08478">
    <property type="entry name" value="POTRA_1"/>
    <property type="match status" value="1"/>
</dbReference>
<feature type="transmembrane region" description="Helical" evidence="8">
    <location>
        <begin position="103"/>
        <end position="124"/>
    </location>
</feature>
<feature type="region of interest" description="Disordered" evidence="9">
    <location>
        <begin position="332"/>
        <end position="378"/>
    </location>
</feature>
<keyword evidence="6 8" id="KW-0472">Membrane</keyword>
<reference evidence="11 12" key="1">
    <citation type="submission" date="2020-04" db="EMBL/GenBank/DDBJ databases">
        <title>MicrobeNet Type strains.</title>
        <authorList>
            <person name="Nicholson A.C."/>
        </authorList>
    </citation>
    <scope>NUCLEOTIDE SEQUENCE [LARGE SCALE GENOMIC DNA]</scope>
    <source>
        <strain evidence="11 12">DSM 22768</strain>
    </source>
</reference>
<comment type="subcellular location">
    <subcellularLocation>
        <location evidence="8">Cell membrane</location>
        <topology evidence="8">Single-pass type II membrane protein</topology>
    </subcellularLocation>
    <subcellularLocation>
        <location evidence="1">Membrane</location>
    </subcellularLocation>
    <text evidence="8">Localizes to the division septum.</text>
</comment>
<dbReference type="GO" id="GO:0005886">
    <property type="term" value="C:plasma membrane"/>
    <property type="evidence" value="ECO:0007669"/>
    <property type="project" value="UniProtKB-SubCell"/>
</dbReference>
<keyword evidence="2 8" id="KW-1003">Cell membrane</keyword>
<evidence type="ECO:0000256" key="9">
    <source>
        <dbReference type="SAM" id="MobiDB-lite"/>
    </source>
</evidence>
<dbReference type="HAMAP" id="MF_00912">
    <property type="entry name" value="DivIB"/>
    <property type="match status" value="1"/>
</dbReference>
<comment type="similarity">
    <text evidence="8">Belongs to the FtsQ/DivIB family. DivIB subfamily.</text>
</comment>
<comment type="function">
    <text evidence="8">Cell division protein that may be involved in stabilizing or promoting the assembly of the division complex.</text>
</comment>
<dbReference type="Pfam" id="PF03799">
    <property type="entry name" value="FtsQ_DivIB_C"/>
    <property type="match status" value="1"/>
</dbReference>
<dbReference type="AlphaFoldDB" id="A0A7X9QFW4"/>
<feature type="domain" description="POTRA" evidence="10">
    <location>
        <begin position="128"/>
        <end position="199"/>
    </location>
</feature>
<gene>
    <name evidence="8" type="primary">divIB</name>
    <name evidence="11" type="ORF">HHO37_03015</name>
</gene>
<feature type="compositionally biased region" description="Basic and acidic residues" evidence="9">
    <location>
        <begin position="45"/>
        <end position="85"/>
    </location>
</feature>
<evidence type="ECO:0000256" key="3">
    <source>
        <dbReference type="ARBA" id="ARBA00022618"/>
    </source>
</evidence>
<dbReference type="EMBL" id="JABASA010000004">
    <property type="protein sequence ID" value="NMD48668.1"/>
    <property type="molecule type" value="Genomic_DNA"/>
</dbReference>
<keyword evidence="4 8" id="KW-0812">Transmembrane</keyword>
<dbReference type="InterPro" id="IPR034746">
    <property type="entry name" value="POTRA"/>
</dbReference>
<evidence type="ECO:0000313" key="11">
    <source>
        <dbReference type="EMBL" id="NMD48668.1"/>
    </source>
</evidence>
<dbReference type="PANTHER" id="PTHR37820:SF1">
    <property type="entry name" value="CELL DIVISION PROTEIN FTSQ"/>
    <property type="match status" value="1"/>
</dbReference>
<dbReference type="InterPro" id="IPR005548">
    <property type="entry name" value="Cell_div_FtsQ/DivIB_C"/>
</dbReference>
<keyword evidence="7 8" id="KW-0131">Cell cycle</keyword>
<feature type="region of interest" description="Disordered" evidence="9">
    <location>
        <begin position="45"/>
        <end position="93"/>
    </location>
</feature>
<dbReference type="Proteomes" id="UP000532121">
    <property type="component" value="Unassembled WGS sequence"/>
</dbReference>
<feature type="compositionally biased region" description="Low complexity" evidence="9">
    <location>
        <begin position="354"/>
        <end position="378"/>
    </location>
</feature>
<feature type="compositionally biased region" description="Acidic residues" evidence="9">
    <location>
        <begin position="344"/>
        <end position="353"/>
    </location>
</feature>
<protein>
    <recommendedName>
        <fullName evidence="8">Cell division protein DivIB</fullName>
    </recommendedName>
</protein>
<proteinExistence type="inferred from homology"/>
<dbReference type="InterPro" id="IPR050487">
    <property type="entry name" value="FtsQ_DivIB"/>
</dbReference>
<evidence type="ECO:0000256" key="8">
    <source>
        <dbReference type="HAMAP-Rule" id="MF_00912"/>
    </source>
</evidence>
<dbReference type="Gene3D" id="3.40.50.10960">
    <property type="match status" value="1"/>
</dbReference>
<keyword evidence="5 8" id="KW-1133">Transmembrane helix</keyword>
<evidence type="ECO:0000256" key="6">
    <source>
        <dbReference type="ARBA" id="ARBA00023136"/>
    </source>
</evidence>
<organism evidence="11 12">
    <name type="scientific">Streptococcus ratti</name>
    <dbReference type="NCBI Taxonomy" id="1341"/>
    <lineage>
        <taxon>Bacteria</taxon>
        <taxon>Bacillati</taxon>
        <taxon>Bacillota</taxon>
        <taxon>Bacilli</taxon>
        <taxon>Lactobacillales</taxon>
        <taxon>Streptococcaceae</taxon>
        <taxon>Streptococcus</taxon>
    </lineage>
</organism>